<organism evidence="2 3">
    <name type="scientific">Pholiota conissans</name>
    <dbReference type="NCBI Taxonomy" id="109636"/>
    <lineage>
        <taxon>Eukaryota</taxon>
        <taxon>Fungi</taxon>
        <taxon>Dikarya</taxon>
        <taxon>Basidiomycota</taxon>
        <taxon>Agaricomycotina</taxon>
        <taxon>Agaricomycetes</taxon>
        <taxon>Agaricomycetidae</taxon>
        <taxon>Agaricales</taxon>
        <taxon>Agaricineae</taxon>
        <taxon>Strophariaceae</taxon>
        <taxon>Pholiota</taxon>
    </lineage>
</organism>
<feature type="chain" id="PRO_5040415447" evidence="1">
    <location>
        <begin position="21"/>
        <end position="57"/>
    </location>
</feature>
<keyword evidence="1" id="KW-0732">Signal</keyword>
<dbReference type="EMBL" id="MU155196">
    <property type="protein sequence ID" value="KAF9480318.1"/>
    <property type="molecule type" value="Genomic_DNA"/>
</dbReference>
<evidence type="ECO:0000313" key="2">
    <source>
        <dbReference type="EMBL" id="KAF9480318.1"/>
    </source>
</evidence>
<protein>
    <submittedName>
        <fullName evidence="2">Uncharacterized protein</fullName>
    </submittedName>
</protein>
<keyword evidence="3" id="KW-1185">Reference proteome</keyword>
<sequence length="57" mass="5814">MFKIFVAALIALAASTGVVAQEGQQCSGNADCTVPGYKCCKAVPFPKCHLLPAGAIC</sequence>
<dbReference type="Proteomes" id="UP000807469">
    <property type="component" value="Unassembled WGS sequence"/>
</dbReference>
<evidence type="ECO:0000256" key="1">
    <source>
        <dbReference type="SAM" id="SignalP"/>
    </source>
</evidence>
<gene>
    <name evidence="2" type="ORF">BDN70DRAFT_992755</name>
</gene>
<proteinExistence type="predicted"/>
<reference evidence="2" key="1">
    <citation type="submission" date="2020-11" db="EMBL/GenBank/DDBJ databases">
        <authorList>
            <consortium name="DOE Joint Genome Institute"/>
            <person name="Ahrendt S."/>
            <person name="Riley R."/>
            <person name="Andreopoulos W."/>
            <person name="Labutti K."/>
            <person name="Pangilinan J."/>
            <person name="Ruiz-Duenas F.J."/>
            <person name="Barrasa J.M."/>
            <person name="Sanchez-Garcia M."/>
            <person name="Camarero S."/>
            <person name="Miyauchi S."/>
            <person name="Serrano A."/>
            <person name="Linde D."/>
            <person name="Babiker R."/>
            <person name="Drula E."/>
            <person name="Ayuso-Fernandez I."/>
            <person name="Pacheco R."/>
            <person name="Padilla G."/>
            <person name="Ferreira P."/>
            <person name="Barriuso J."/>
            <person name="Kellner H."/>
            <person name="Castanera R."/>
            <person name="Alfaro M."/>
            <person name="Ramirez L."/>
            <person name="Pisabarro A.G."/>
            <person name="Kuo A."/>
            <person name="Tritt A."/>
            <person name="Lipzen A."/>
            <person name="He G."/>
            <person name="Yan M."/>
            <person name="Ng V."/>
            <person name="Cullen D."/>
            <person name="Martin F."/>
            <person name="Rosso M.-N."/>
            <person name="Henrissat B."/>
            <person name="Hibbett D."/>
            <person name="Martinez A.T."/>
            <person name="Grigoriev I.V."/>
        </authorList>
    </citation>
    <scope>NUCLEOTIDE SEQUENCE</scope>
    <source>
        <strain evidence="2">CIRM-BRFM 674</strain>
    </source>
</reference>
<comment type="caution">
    <text evidence="2">The sequence shown here is derived from an EMBL/GenBank/DDBJ whole genome shotgun (WGS) entry which is preliminary data.</text>
</comment>
<dbReference type="AlphaFoldDB" id="A0A9P5Z2Q3"/>
<feature type="signal peptide" evidence="1">
    <location>
        <begin position="1"/>
        <end position="20"/>
    </location>
</feature>
<accession>A0A9P5Z2Q3</accession>
<name>A0A9P5Z2Q3_9AGAR</name>
<evidence type="ECO:0000313" key="3">
    <source>
        <dbReference type="Proteomes" id="UP000807469"/>
    </source>
</evidence>